<dbReference type="AlphaFoldDB" id="A0A1H1R1Z3"/>
<dbReference type="GO" id="GO:0000287">
    <property type="term" value="F:magnesium ion binding"/>
    <property type="evidence" value="ECO:0007669"/>
    <property type="project" value="TreeGrafter"/>
</dbReference>
<dbReference type="InterPro" id="IPR046945">
    <property type="entry name" value="RHMD-like"/>
</dbReference>
<dbReference type="EMBL" id="LT629772">
    <property type="protein sequence ID" value="SDS29804.1"/>
    <property type="molecule type" value="Genomic_DNA"/>
</dbReference>
<dbReference type="Pfam" id="PF13378">
    <property type="entry name" value="MR_MLE_C"/>
    <property type="match status" value="1"/>
</dbReference>
<evidence type="ECO:0000313" key="5">
    <source>
        <dbReference type="EMBL" id="SDS29804.1"/>
    </source>
</evidence>
<proteinExistence type="predicted"/>
<dbReference type="SMART" id="SM00922">
    <property type="entry name" value="MR_MLE"/>
    <property type="match status" value="1"/>
</dbReference>
<reference evidence="5 6" key="1">
    <citation type="submission" date="2016-10" db="EMBL/GenBank/DDBJ databases">
        <authorList>
            <person name="de Groot N.N."/>
        </authorList>
    </citation>
    <scope>NUCLEOTIDE SEQUENCE [LARGE SCALE GENOMIC DNA]</scope>
    <source>
        <strain evidence="5 6">DSM 21800</strain>
    </source>
</reference>
<dbReference type="PANTHER" id="PTHR13794:SF58">
    <property type="entry name" value="MITOCHONDRIAL ENOLASE SUPERFAMILY MEMBER 1"/>
    <property type="match status" value="1"/>
</dbReference>
<evidence type="ECO:0000256" key="2">
    <source>
        <dbReference type="ARBA" id="ARBA00022723"/>
    </source>
</evidence>
<dbReference type="Pfam" id="PF02746">
    <property type="entry name" value="MR_MLE_N"/>
    <property type="match status" value="1"/>
</dbReference>
<dbReference type="GO" id="GO:0016836">
    <property type="term" value="F:hydro-lyase activity"/>
    <property type="evidence" value="ECO:0007669"/>
    <property type="project" value="TreeGrafter"/>
</dbReference>
<keyword evidence="5" id="KW-0413">Isomerase</keyword>
<evidence type="ECO:0000256" key="3">
    <source>
        <dbReference type="ARBA" id="ARBA00022842"/>
    </source>
</evidence>
<evidence type="ECO:0000256" key="1">
    <source>
        <dbReference type="ARBA" id="ARBA00001946"/>
    </source>
</evidence>
<keyword evidence="2" id="KW-0479">Metal-binding</keyword>
<dbReference type="Gene3D" id="3.30.390.10">
    <property type="entry name" value="Enolase-like, N-terminal domain"/>
    <property type="match status" value="1"/>
</dbReference>
<gene>
    <name evidence="5" type="ORF">SAMN04489812_1479</name>
</gene>
<keyword evidence="6" id="KW-1185">Reference proteome</keyword>
<evidence type="ECO:0000313" key="6">
    <source>
        <dbReference type="Proteomes" id="UP000199103"/>
    </source>
</evidence>
<dbReference type="SFLD" id="SFLDS00001">
    <property type="entry name" value="Enolase"/>
    <property type="match status" value="1"/>
</dbReference>
<evidence type="ECO:0000259" key="4">
    <source>
        <dbReference type="SMART" id="SM00922"/>
    </source>
</evidence>
<dbReference type="InterPro" id="IPR036849">
    <property type="entry name" value="Enolase-like_C_sf"/>
</dbReference>
<dbReference type="RefSeq" id="WP_231920221.1">
    <property type="nucleotide sequence ID" value="NZ_LT629772.1"/>
</dbReference>
<dbReference type="SUPFAM" id="SSF51604">
    <property type="entry name" value="Enolase C-terminal domain-like"/>
    <property type="match status" value="1"/>
</dbReference>
<dbReference type="SUPFAM" id="SSF54826">
    <property type="entry name" value="Enolase N-terminal domain-like"/>
    <property type="match status" value="1"/>
</dbReference>
<dbReference type="SFLD" id="SFLDG00179">
    <property type="entry name" value="mandelate_racemase"/>
    <property type="match status" value="1"/>
</dbReference>
<dbReference type="InterPro" id="IPR013342">
    <property type="entry name" value="Mandelate_racemase_C"/>
</dbReference>
<organism evidence="5 6">
    <name type="scientific">Microlunatus soli</name>
    <dbReference type="NCBI Taxonomy" id="630515"/>
    <lineage>
        <taxon>Bacteria</taxon>
        <taxon>Bacillati</taxon>
        <taxon>Actinomycetota</taxon>
        <taxon>Actinomycetes</taxon>
        <taxon>Propionibacteriales</taxon>
        <taxon>Propionibacteriaceae</taxon>
        <taxon>Microlunatus</taxon>
    </lineage>
</organism>
<dbReference type="STRING" id="630515.SAMN04489812_1479"/>
<sequence>MKITEIRTTLLTGPCTDDPWLSVFKQSRTAAFVELVTDVGETGVGETYLGYFFPEAVAPVVDYIRPILTAPTFAAAEEIDVTALTARMRTCIAYWGRTGLGAGALAGVEAALWDLKGRLLGVPAHALLRSEVPTPGGAVDDGAAPDALPCYATGGPTPWPIDDLLAKADFYLGLGFDAFKVSSGYVEQSSRRERSIAPQRAAEEEAAKLSRLREHVGNDVGIMLDGHMGHREGEGRWDVAVAAQVLSAIEPYDVGFFEEPLPYDDLDAYARLTAAVSVPVAGGEQLASYGEFDLLADRRALSVAQPDAAWLGPGDFVRVARRFAALGSRVAPHAWGAGGAVMQNVHVAFASPALQTVELPPAAGPLHREIWRDGLAVVDGKVQRPDAPGFGVRLTDELRSRYPFRPGAEEFSSVPGKLMRS</sequence>
<dbReference type="GO" id="GO:0016052">
    <property type="term" value="P:carbohydrate catabolic process"/>
    <property type="evidence" value="ECO:0007669"/>
    <property type="project" value="TreeGrafter"/>
</dbReference>
<keyword evidence="3" id="KW-0460">Magnesium</keyword>
<dbReference type="Gene3D" id="3.20.20.120">
    <property type="entry name" value="Enolase-like C-terminal domain"/>
    <property type="match status" value="1"/>
</dbReference>
<dbReference type="Proteomes" id="UP000199103">
    <property type="component" value="Chromosome I"/>
</dbReference>
<protein>
    <submittedName>
        <fullName evidence="5">D-galactarolactone cycloisomerase</fullName>
    </submittedName>
</protein>
<name>A0A1H1R1Z3_9ACTN</name>
<feature type="domain" description="Mandelate racemase/muconate lactonizing enzyme C-terminal" evidence="4">
    <location>
        <begin position="161"/>
        <end position="279"/>
    </location>
</feature>
<dbReference type="InterPro" id="IPR029065">
    <property type="entry name" value="Enolase_C-like"/>
</dbReference>
<dbReference type="GO" id="GO:0016853">
    <property type="term" value="F:isomerase activity"/>
    <property type="evidence" value="ECO:0007669"/>
    <property type="project" value="UniProtKB-KW"/>
</dbReference>
<dbReference type="InterPro" id="IPR013341">
    <property type="entry name" value="Mandelate_racemase_N_dom"/>
</dbReference>
<dbReference type="PANTHER" id="PTHR13794">
    <property type="entry name" value="ENOLASE SUPERFAMILY, MANDELATE RACEMASE"/>
    <property type="match status" value="1"/>
</dbReference>
<comment type="cofactor">
    <cofactor evidence="1">
        <name>Mg(2+)</name>
        <dbReference type="ChEBI" id="CHEBI:18420"/>
    </cofactor>
</comment>
<dbReference type="CDD" id="cd03316">
    <property type="entry name" value="MR_like"/>
    <property type="match status" value="1"/>
</dbReference>
<dbReference type="InterPro" id="IPR029017">
    <property type="entry name" value="Enolase-like_N"/>
</dbReference>
<accession>A0A1H1R1Z3</accession>